<dbReference type="InterPro" id="IPR011990">
    <property type="entry name" value="TPR-like_helical_dom_sf"/>
</dbReference>
<comment type="caution">
    <text evidence="1">The sequence shown here is derived from an EMBL/GenBank/DDBJ whole genome shotgun (WGS) entry which is preliminary data.</text>
</comment>
<evidence type="ECO:0000313" key="1">
    <source>
        <dbReference type="EMBL" id="KKL07791.1"/>
    </source>
</evidence>
<protein>
    <submittedName>
        <fullName evidence="1">Uncharacterized protein</fullName>
    </submittedName>
</protein>
<feature type="non-terminal residue" evidence="1">
    <location>
        <position position="1"/>
    </location>
</feature>
<dbReference type="SUPFAM" id="SSF48452">
    <property type="entry name" value="TPR-like"/>
    <property type="match status" value="1"/>
</dbReference>
<gene>
    <name evidence="1" type="ORF">LCGC14_2582490</name>
</gene>
<dbReference type="AlphaFoldDB" id="A0A0F9CQ56"/>
<accession>A0A0F9CQ56</accession>
<name>A0A0F9CQ56_9ZZZZ</name>
<dbReference type="Gene3D" id="1.25.40.10">
    <property type="entry name" value="Tetratricopeptide repeat domain"/>
    <property type="match status" value="1"/>
</dbReference>
<organism evidence="1">
    <name type="scientific">marine sediment metagenome</name>
    <dbReference type="NCBI Taxonomy" id="412755"/>
    <lineage>
        <taxon>unclassified sequences</taxon>
        <taxon>metagenomes</taxon>
        <taxon>ecological metagenomes</taxon>
    </lineage>
</organism>
<proteinExistence type="predicted"/>
<sequence length="370" mass="42508">TSLLQVAAGELSKIKDYEIIEQLICSEISKMEFLRAFLLVSLGRVNIAIDSLDRAALFSIIVHNYKTCLTLNYVKALILLFHGLYKSAISAFNFTEQLSETFGDDKLKLKCLIGKAIAIYMQGDDRNTAMNIMEEISNMDLEENFLDAIIVFSELGDYFLALGHSQIATNLYNQALEITIDYKLSFKSEILIEKLKRSYIATVIDGYSAKDMIENLDILLDKAYSVKNVEKYNEQIKKISSFNKLFYTPFPLIGGKKKLIPYSKLPKELQEDYLEVVFFQRLSETRNEFLFIVSHYELGLFALKVKTSERLTGIAENYTVKIKPTAKVRIYKPDENLRDRFLIRAIIETTAKDQVKIDYTLPAFFKQLNL</sequence>
<reference evidence="1" key="1">
    <citation type="journal article" date="2015" name="Nature">
        <title>Complex archaea that bridge the gap between prokaryotes and eukaryotes.</title>
        <authorList>
            <person name="Spang A."/>
            <person name="Saw J.H."/>
            <person name="Jorgensen S.L."/>
            <person name="Zaremba-Niedzwiedzka K."/>
            <person name="Martijn J."/>
            <person name="Lind A.E."/>
            <person name="van Eijk R."/>
            <person name="Schleper C."/>
            <person name="Guy L."/>
            <person name="Ettema T.J."/>
        </authorList>
    </citation>
    <scope>NUCLEOTIDE SEQUENCE</scope>
</reference>
<dbReference type="EMBL" id="LAZR01043144">
    <property type="protein sequence ID" value="KKL07791.1"/>
    <property type="molecule type" value="Genomic_DNA"/>
</dbReference>